<dbReference type="Proteomes" id="UP001279734">
    <property type="component" value="Unassembled WGS sequence"/>
</dbReference>
<protein>
    <submittedName>
        <fullName evidence="2">Uncharacterized protein</fullName>
    </submittedName>
</protein>
<dbReference type="AlphaFoldDB" id="A0AAD3SG38"/>
<sequence>MASTTKYSLQPGGADDETPTDMEEEEELFEINLEAVNNIPPPHNCESCVTATGNALLANCLLPIADVSTAIPMGSKISDVLSAIKIMDFYSS</sequence>
<dbReference type="EMBL" id="BSYO01000009">
    <property type="protein sequence ID" value="GMH09932.1"/>
    <property type="molecule type" value="Genomic_DNA"/>
</dbReference>
<proteinExistence type="predicted"/>
<reference evidence="2" key="1">
    <citation type="submission" date="2023-05" db="EMBL/GenBank/DDBJ databases">
        <title>Nepenthes gracilis genome sequencing.</title>
        <authorList>
            <person name="Fukushima K."/>
        </authorList>
    </citation>
    <scope>NUCLEOTIDE SEQUENCE</scope>
    <source>
        <strain evidence="2">SING2019-196</strain>
    </source>
</reference>
<accession>A0AAD3SG38</accession>
<evidence type="ECO:0000313" key="2">
    <source>
        <dbReference type="EMBL" id="GMH09932.1"/>
    </source>
</evidence>
<organism evidence="2 3">
    <name type="scientific">Nepenthes gracilis</name>
    <name type="common">Slender pitcher plant</name>
    <dbReference type="NCBI Taxonomy" id="150966"/>
    <lineage>
        <taxon>Eukaryota</taxon>
        <taxon>Viridiplantae</taxon>
        <taxon>Streptophyta</taxon>
        <taxon>Embryophyta</taxon>
        <taxon>Tracheophyta</taxon>
        <taxon>Spermatophyta</taxon>
        <taxon>Magnoliopsida</taxon>
        <taxon>eudicotyledons</taxon>
        <taxon>Gunneridae</taxon>
        <taxon>Pentapetalae</taxon>
        <taxon>Caryophyllales</taxon>
        <taxon>Nepenthaceae</taxon>
        <taxon>Nepenthes</taxon>
    </lineage>
</organism>
<feature type="region of interest" description="Disordered" evidence="1">
    <location>
        <begin position="1"/>
        <end position="24"/>
    </location>
</feature>
<evidence type="ECO:0000313" key="3">
    <source>
        <dbReference type="Proteomes" id="UP001279734"/>
    </source>
</evidence>
<name>A0AAD3SG38_NEPGR</name>
<evidence type="ECO:0000256" key="1">
    <source>
        <dbReference type="SAM" id="MobiDB-lite"/>
    </source>
</evidence>
<comment type="caution">
    <text evidence="2">The sequence shown here is derived from an EMBL/GenBank/DDBJ whole genome shotgun (WGS) entry which is preliminary data.</text>
</comment>
<feature type="compositionally biased region" description="Acidic residues" evidence="1">
    <location>
        <begin position="14"/>
        <end position="24"/>
    </location>
</feature>
<gene>
    <name evidence="2" type="ORF">Nepgr_011773</name>
</gene>
<keyword evidence="3" id="KW-1185">Reference proteome</keyword>